<dbReference type="EMBL" id="AWGB01000035">
    <property type="protein sequence ID" value="ESQ88656.1"/>
    <property type="molecule type" value="Genomic_DNA"/>
</dbReference>
<accession>V4PKC0</accession>
<dbReference type="SUPFAM" id="SSF75005">
    <property type="entry name" value="Arabinanase/levansucrase/invertase"/>
    <property type="match status" value="1"/>
</dbReference>
<proteinExistence type="predicted"/>
<comment type="caution">
    <text evidence="1">The sequence shown here is derived from an EMBL/GenBank/DDBJ whole genome shotgun (WGS) entry which is preliminary data.</text>
</comment>
<dbReference type="PATRIC" id="fig|1121022.4.peg.3163"/>
<name>V4PKC0_9CAUL</name>
<dbReference type="Proteomes" id="UP000017837">
    <property type="component" value="Unassembled WGS sequence"/>
</dbReference>
<dbReference type="STRING" id="1121022.GCA_000376105_03434"/>
<sequence length="176" mass="19131">MTSWTAETPLYTEDSPLNLELPDLFNQCSHWNLLYSDQRSNARQVRVLTASQSSGPYAYRSYDALDAKAFYAGKTAGTNDNRLLFGWLAHERGHTDAGALDWGGDLVTHAVKCRADGELAVWLPDILAQTFNTQTRPLSIGSATIGEGGKATLTHLDIQVVPGSEFGIAFKGAITI</sequence>
<evidence type="ECO:0000313" key="1">
    <source>
        <dbReference type="EMBL" id="ESQ88656.1"/>
    </source>
</evidence>
<dbReference type="AlphaFoldDB" id="V4PKC0"/>
<dbReference type="InterPro" id="IPR023296">
    <property type="entry name" value="Glyco_hydro_beta-prop_sf"/>
</dbReference>
<keyword evidence="2" id="KW-1185">Reference proteome</keyword>
<reference evidence="1 2" key="1">
    <citation type="journal article" date="2014" name="Nature">
        <title>Sequential evolution of bacterial morphology by co-option of a developmental regulator.</title>
        <authorList>
            <person name="Jiang C."/>
            <person name="Brown P.J."/>
            <person name="Ducret A."/>
            <person name="Brun Y.V."/>
        </authorList>
    </citation>
    <scope>NUCLEOTIDE SEQUENCE [LARGE SCALE GENOMIC DNA]</scope>
    <source>
        <strain evidence="1 2">DSM 16100</strain>
    </source>
</reference>
<dbReference type="Gene3D" id="2.115.10.20">
    <property type="entry name" value="Glycosyl hydrolase domain, family 43"/>
    <property type="match status" value="1"/>
</dbReference>
<evidence type="ECO:0008006" key="3">
    <source>
        <dbReference type="Google" id="ProtNLM"/>
    </source>
</evidence>
<gene>
    <name evidence="1" type="ORF">ABENE_15555</name>
</gene>
<dbReference type="eggNOG" id="COG1621">
    <property type="taxonomic scope" value="Bacteria"/>
</dbReference>
<evidence type="ECO:0000313" key="2">
    <source>
        <dbReference type="Proteomes" id="UP000017837"/>
    </source>
</evidence>
<protein>
    <recommendedName>
        <fullName evidence="3">Glycosyl hydrolase family 32 N-terminal domain-containing protein</fullName>
    </recommendedName>
</protein>
<organism evidence="1 2">
    <name type="scientific">Asticcacaulis benevestitus DSM 16100 = ATCC BAA-896</name>
    <dbReference type="NCBI Taxonomy" id="1121022"/>
    <lineage>
        <taxon>Bacteria</taxon>
        <taxon>Pseudomonadati</taxon>
        <taxon>Pseudomonadota</taxon>
        <taxon>Alphaproteobacteria</taxon>
        <taxon>Caulobacterales</taxon>
        <taxon>Caulobacteraceae</taxon>
        <taxon>Asticcacaulis</taxon>
    </lineage>
</organism>